<feature type="transmembrane region" description="Helical" evidence="5">
    <location>
        <begin position="20"/>
        <end position="40"/>
    </location>
</feature>
<evidence type="ECO:0000256" key="2">
    <source>
        <dbReference type="ARBA" id="ARBA00022692"/>
    </source>
</evidence>
<dbReference type="Proteomes" id="UP000324143">
    <property type="component" value="Unassembled WGS sequence"/>
</dbReference>
<evidence type="ECO:0000313" key="7">
    <source>
        <dbReference type="Proteomes" id="UP000324143"/>
    </source>
</evidence>
<feature type="transmembrane region" description="Helical" evidence="5">
    <location>
        <begin position="72"/>
        <end position="94"/>
    </location>
</feature>
<reference evidence="6" key="1">
    <citation type="submission" date="2019-08" db="EMBL/GenBank/DDBJ databases">
        <title>Genomic characterization of a novel candidate phylum (ARYD3) from a high temperature, high salinity tertiary oil reservoir in north central Oklahoma, USA.</title>
        <authorList>
            <person name="Youssef N.H."/>
            <person name="Yadav A."/>
            <person name="Elshahed M.S."/>
        </authorList>
    </citation>
    <scope>NUCLEOTIDE SEQUENCE [LARGE SCALE GENOMIC DNA]</scope>
    <source>
        <strain evidence="6">ARYD3</strain>
    </source>
</reference>
<dbReference type="GO" id="GO:0033281">
    <property type="term" value="C:TAT protein transport complex"/>
    <property type="evidence" value="ECO:0007669"/>
    <property type="project" value="UniProtKB-UniRule"/>
</dbReference>
<evidence type="ECO:0000313" key="6">
    <source>
        <dbReference type="EMBL" id="TYB31753.1"/>
    </source>
</evidence>
<organism evidence="6 7">
    <name type="scientific">Candidatus Mcinerneyibacterium aminivorans</name>
    <dbReference type="NCBI Taxonomy" id="2703815"/>
    <lineage>
        <taxon>Bacteria</taxon>
        <taxon>Candidatus Macinerneyibacteriota</taxon>
        <taxon>Candidatus Mcinerneyibacteria</taxon>
        <taxon>Candidatus Mcinerneyibacteriales</taxon>
        <taxon>Candidatus Mcinerneyibacteriaceae</taxon>
        <taxon>Candidatus Mcinerneyibacterium</taxon>
    </lineage>
</organism>
<dbReference type="AlphaFoldDB" id="A0A5D0MJG7"/>
<dbReference type="PRINTS" id="PR01840">
    <property type="entry name" value="TATCFAMILY"/>
</dbReference>
<keyword evidence="5" id="KW-0813">Transport</keyword>
<feature type="transmembrane region" description="Helical" evidence="5">
    <location>
        <begin position="190"/>
        <end position="206"/>
    </location>
</feature>
<dbReference type="PANTHER" id="PTHR30371:SF0">
    <property type="entry name" value="SEC-INDEPENDENT PROTEIN TRANSLOCASE PROTEIN TATC, CHLOROPLASTIC-RELATED"/>
    <property type="match status" value="1"/>
</dbReference>
<proteinExistence type="inferred from homology"/>
<keyword evidence="4 5" id="KW-0472">Membrane</keyword>
<comment type="function">
    <text evidence="5">Part of the twin-arginine translocation (Tat) system that transports large folded proteins containing a characteristic twin-arginine motif in their signal peptide across membranes.</text>
</comment>
<keyword evidence="5" id="KW-0653">Protein transport</keyword>
<accession>A0A5D0MJG7</accession>
<comment type="subunit">
    <text evidence="5">Forms a complex with TatA.</text>
</comment>
<dbReference type="GO" id="GO:0065002">
    <property type="term" value="P:intracellular protein transmembrane transport"/>
    <property type="evidence" value="ECO:0007669"/>
    <property type="project" value="TreeGrafter"/>
</dbReference>
<comment type="caution">
    <text evidence="6">The sequence shown here is derived from an EMBL/GenBank/DDBJ whole genome shotgun (WGS) entry which is preliminary data.</text>
</comment>
<dbReference type="HAMAP" id="MF_00902">
    <property type="entry name" value="TatC"/>
    <property type="match status" value="1"/>
</dbReference>
<feature type="transmembrane region" description="Helical" evidence="5">
    <location>
        <begin position="212"/>
        <end position="235"/>
    </location>
</feature>
<dbReference type="GO" id="GO:0043953">
    <property type="term" value="P:protein transport by the Tat complex"/>
    <property type="evidence" value="ECO:0007669"/>
    <property type="project" value="UniProtKB-UniRule"/>
</dbReference>
<dbReference type="NCBIfam" id="TIGR00945">
    <property type="entry name" value="tatC"/>
    <property type="match status" value="1"/>
</dbReference>
<comment type="similarity">
    <text evidence="5">Belongs to the TatC family.</text>
</comment>
<evidence type="ECO:0000256" key="4">
    <source>
        <dbReference type="ARBA" id="ARBA00023136"/>
    </source>
</evidence>
<keyword evidence="5" id="KW-0811">Translocation</keyword>
<keyword evidence="7" id="KW-1185">Reference proteome</keyword>
<dbReference type="EMBL" id="VSIX01000029">
    <property type="protein sequence ID" value="TYB31753.1"/>
    <property type="molecule type" value="Genomic_DNA"/>
</dbReference>
<evidence type="ECO:0000256" key="3">
    <source>
        <dbReference type="ARBA" id="ARBA00022989"/>
    </source>
</evidence>
<dbReference type="PANTHER" id="PTHR30371">
    <property type="entry name" value="SEC-INDEPENDENT PROTEIN TRANSLOCASE PROTEIN TATC"/>
    <property type="match status" value="1"/>
</dbReference>
<gene>
    <name evidence="5 6" type="primary">tatC</name>
    <name evidence="6" type="ORF">FXF47_02465</name>
</gene>
<protein>
    <recommendedName>
        <fullName evidence="5">Sec-independent protein translocase protein TatC</fullName>
    </recommendedName>
</protein>
<dbReference type="InterPro" id="IPR002033">
    <property type="entry name" value="TatC"/>
</dbReference>
<dbReference type="InterPro" id="IPR019820">
    <property type="entry name" value="Sec-indep_translocase_CS"/>
</dbReference>
<keyword evidence="3 5" id="KW-1133">Transmembrane helix</keyword>
<keyword evidence="5" id="KW-1003">Cell membrane</keyword>
<dbReference type="Pfam" id="PF00902">
    <property type="entry name" value="TatC"/>
    <property type="match status" value="1"/>
</dbReference>
<evidence type="ECO:0000256" key="1">
    <source>
        <dbReference type="ARBA" id="ARBA00004141"/>
    </source>
</evidence>
<sequence length="247" mass="29305">MRKDLNFFDHLEIFRKKVIFSLFFLIFFFIIAFIFRNYLIEIISQPFAKSNLPSLNFYFFKIYEKFLAYMKFSFYISLLLTIPITAALLLSFIYPALYKKEKKEFLMISFFSPLLYFFSIYFVYNFLAPFTIKFFMSFSSQDDIKPLLNFSSYIDLIFVLIIILAFCFQIPILLLFLVKLDIISYKYLKSIRKYAIIGIFLIAALFTPPDIISQIIVGIILYLLFELTVFISKFVKNTGGDSHEKES</sequence>
<feature type="transmembrane region" description="Helical" evidence="5">
    <location>
        <begin position="114"/>
        <end position="136"/>
    </location>
</feature>
<name>A0A5D0MJG7_9BACT</name>
<dbReference type="GO" id="GO:0009977">
    <property type="term" value="F:proton motive force dependent protein transmembrane transporter activity"/>
    <property type="evidence" value="ECO:0007669"/>
    <property type="project" value="TreeGrafter"/>
</dbReference>
<dbReference type="PROSITE" id="PS01218">
    <property type="entry name" value="TATC"/>
    <property type="match status" value="1"/>
</dbReference>
<comment type="subcellular location">
    <subcellularLocation>
        <location evidence="5">Cell membrane</location>
        <topology evidence="5">Multi-pass membrane protein</topology>
    </subcellularLocation>
    <subcellularLocation>
        <location evidence="1">Membrane</location>
        <topology evidence="1">Multi-pass membrane protein</topology>
    </subcellularLocation>
</comment>
<feature type="transmembrane region" description="Helical" evidence="5">
    <location>
        <begin position="156"/>
        <end position="178"/>
    </location>
</feature>
<keyword evidence="2 5" id="KW-0812">Transmembrane</keyword>
<evidence type="ECO:0000256" key="5">
    <source>
        <dbReference type="HAMAP-Rule" id="MF_00902"/>
    </source>
</evidence>